<dbReference type="AlphaFoldDB" id="A0A1W1VXM4"/>
<gene>
    <name evidence="3" type="ORF">SAMN00808754_2142</name>
</gene>
<dbReference type="STRING" id="698762.SAMN00808754_2142"/>
<dbReference type="CDD" id="cd24004">
    <property type="entry name" value="ASKHA_NBD_PilM-like"/>
    <property type="match status" value="1"/>
</dbReference>
<dbReference type="GO" id="GO:0003723">
    <property type="term" value="F:RNA binding"/>
    <property type="evidence" value="ECO:0007669"/>
    <property type="project" value="UniProtKB-KW"/>
</dbReference>
<dbReference type="SMART" id="SM00842">
    <property type="entry name" value="FtsA"/>
    <property type="match status" value="1"/>
</dbReference>
<evidence type="ECO:0000259" key="2">
    <source>
        <dbReference type="SMART" id="SM00842"/>
    </source>
</evidence>
<reference evidence="3 4" key="1">
    <citation type="submission" date="2017-04" db="EMBL/GenBank/DDBJ databases">
        <authorList>
            <person name="Afonso C.L."/>
            <person name="Miller P.J."/>
            <person name="Scott M.A."/>
            <person name="Spackman E."/>
            <person name="Goraichik I."/>
            <person name="Dimitrov K.M."/>
            <person name="Suarez D.L."/>
            <person name="Swayne D.E."/>
        </authorList>
    </citation>
    <scope>NUCLEOTIDE SEQUENCE [LARGE SCALE GENOMIC DNA]</scope>
    <source>
        <strain evidence="3 4">ToBE</strain>
    </source>
</reference>
<accession>A0A1W1VXM4</accession>
<dbReference type="PANTHER" id="PTHR32432">
    <property type="entry name" value="CELL DIVISION PROTEIN FTSA-RELATED"/>
    <property type="match status" value="1"/>
</dbReference>
<dbReference type="OrthoDB" id="9768127at2"/>
<feature type="domain" description="SHS2" evidence="2">
    <location>
        <begin position="5"/>
        <end position="202"/>
    </location>
</feature>
<dbReference type="InterPro" id="IPR003494">
    <property type="entry name" value="SHS2_FtsA"/>
</dbReference>
<keyword evidence="4" id="KW-1185">Reference proteome</keyword>
<evidence type="ECO:0000256" key="1">
    <source>
        <dbReference type="PROSITE-ProRule" id="PRU00182"/>
    </source>
</evidence>
<dbReference type="PROSITE" id="PS50889">
    <property type="entry name" value="S4"/>
    <property type="match status" value="1"/>
</dbReference>
<dbReference type="Proteomes" id="UP000192569">
    <property type="component" value="Chromosome I"/>
</dbReference>
<dbReference type="EMBL" id="LT838272">
    <property type="protein sequence ID" value="SMB98127.1"/>
    <property type="molecule type" value="Genomic_DNA"/>
</dbReference>
<proteinExistence type="predicted"/>
<dbReference type="InterPro" id="IPR050696">
    <property type="entry name" value="FtsA/MreB"/>
</dbReference>
<dbReference type="SUPFAM" id="SSF53067">
    <property type="entry name" value="Actin-like ATPase domain"/>
    <property type="match status" value="2"/>
</dbReference>
<sequence length="647" mass="69636">MEEAIFALDVGTRKVAGVILAPEGSKFRVKAAVVQEHRERAMLDGQIHNIPQVANIIREVKEKLERKARTTLTKVAVAAAGRALKTQRATAEKEISPAKEIEREEVLALEADAVQEAETLLLSSRDKAAREYHCVGYSVLKYLLDGSSIGSLVGQRGYRMGVEIVATFLPRVVVDSLVSALWRAGLEISSLTLEPIAAAAVAVPPAMRGLNLALVDIGAGTSDIALAREGSIVGYAMVPSAGDEITESLANQLLLDFTTAEKVKRQLINGGKVSFVDIVGQQRTLPAEDLIGLLQPAVMELARQIAEQILLLNGRPPQAVLLIGGGSLTPGLVAALARCLELPEERVAVRGREVLPDIVGSPSFTGPQAITPLGIAVTAWRQEGLVLSQIEVNGRPIQTLISRKLTVTQALLAAGLPIRELYGRPGRGIGVEINGRLYFVKGQPGKPGQILVNGKPASLDTIVQRGDKIEFIPGEKGEDARAVVGDLIPALTRKTIIYNGKKITLEPLILLNGCAVSHEAEVPDQAKIEFNPLETVADVLRYLGEPVDQPVLLNGARVRPEAPIKDGDVLETGPQITKHRVRINLNGREVELVVETSQVIFADLFTYLDMEPTPPPGKKSLKMEVNGQPAEFTTPLKEGDRVILEWV</sequence>
<keyword evidence="3" id="KW-0132">Cell division</keyword>
<dbReference type="PANTHER" id="PTHR32432:SF3">
    <property type="entry name" value="ETHANOLAMINE UTILIZATION PROTEIN EUTJ"/>
    <property type="match status" value="1"/>
</dbReference>
<protein>
    <submittedName>
        <fullName evidence="3">Cell division protein FtsA</fullName>
    </submittedName>
</protein>
<organism evidence="3 4">
    <name type="scientific">Thermanaeromonas toyohensis ToBE</name>
    <dbReference type="NCBI Taxonomy" id="698762"/>
    <lineage>
        <taxon>Bacteria</taxon>
        <taxon>Bacillati</taxon>
        <taxon>Bacillota</taxon>
        <taxon>Clostridia</taxon>
        <taxon>Neomoorellales</taxon>
        <taxon>Neomoorellaceae</taxon>
        <taxon>Thermanaeromonas</taxon>
    </lineage>
</organism>
<keyword evidence="3" id="KW-0131">Cell cycle</keyword>
<dbReference type="Pfam" id="PF14450">
    <property type="entry name" value="FtsA"/>
    <property type="match status" value="1"/>
</dbReference>
<dbReference type="InterPro" id="IPR043129">
    <property type="entry name" value="ATPase_NBD"/>
</dbReference>
<evidence type="ECO:0000313" key="4">
    <source>
        <dbReference type="Proteomes" id="UP000192569"/>
    </source>
</evidence>
<dbReference type="GO" id="GO:0051301">
    <property type="term" value="P:cell division"/>
    <property type="evidence" value="ECO:0007669"/>
    <property type="project" value="UniProtKB-KW"/>
</dbReference>
<dbReference type="Gene3D" id="3.30.420.40">
    <property type="match status" value="2"/>
</dbReference>
<name>A0A1W1VXM4_9FIRM</name>
<evidence type="ECO:0000313" key="3">
    <source>
        <dbReference type="EMBL" id="SMB98127.1"/>
    </source>
</evidence>
<keyword evidence="1" id="KW-0694">RNA-binding</keyword>